<dbReference type="PANTHER" id="PTHR23244">
    <property type="entry name" value="KELCH REPEAT DOMAIN"/>
    <property type="match status" value="1"/>
</dbReference>
<dbReference type="EMBL" id="CAMXCT020002223">
    <property type="protein sequence ID" value="CAL1149908.1"/>
    <property type="molecule type" value="Genomic_DNA"/>
</dbReference>
<dbReference type="Pfam" id="PF04991">
    <property type="entry name" value="LicD"/>
    <property type="match status" value="1"/>
</dbReference>
<keyword evidence="2" id="KW-0472">Membrane</keyword>
<dbReference type="EMBL" id="CAMXCT030002223">
    <property type="protein sequence ID" value="CAL4783845.1"/>
    <property type="molecule type" value="Genomic_DNA"/>
</dbReference>
<protein>
    <submittedName>
        <fullName evidence="6">Adagio protein 2</fullName>
    </submittedName>
</protein>
<accession>A0A9P1CT87</accession>
<comment type="caution">
    <text evidence="4">The sequence shown here is derived from an EMBL/GenBank/DDBJ whole genome shotgun (WGS) entry which is preliminary data.</text>
</comment>
<name>A0A9P1CT87_9DINO</name>
<dbReference type="Proteomes" id="UP001152797">
    <property type="component" value="Unassembled WGS sequence"/>
</dbReference>
<evidence type="ECO:0000313" key="4">
    <source>
        <dbReference type="EMBL" id="CAI3996533.1"/>
    </source>
</evidence>
<sequence length="1194" mass="131201">MPVCWSPLVIGYVVHAVTVGDYFDSFPTLESDFGQDDLYGYGSGFRDLRRGGGSAYDDYFGGSYGGFGSFGQADRKESGKDSGKDCSRIEADGIPLADLLREAAENLPQNLSETPAEILELVRFFSSQEQRKFLLTHCPQAVALSVLLEAEIEAKKTSAGRPVQDEMLKEVVSPLGEMLQLAPTLRSPYKAPPVWTGKPWGDVLNSAQHRTGVVLFPIGEQQFHVDFVSAVDWSIWANRRCRGRRDLGNLQGVPLASCLEKCSLHPSCRSATFWHWQPGGMGFDQRCFLSSSCTYQLSTDEGAEGAFLFEKLALLSVAEQDLVHERLRSPNAAWAPRAGHQLLAANSGNGIRLLLMGGIGVDPFVNTTQDEDGKKMTSQDGMGAKHDKKQKGGKGKGSAQARSAEARSRRQSNFTGMLNVVQAYLSRHVELSGELPPLRSLPYGRLGDLWMSEDEGTSWTLLQQKVPWGPRAFFGAAAVDSRLLVFGGIRTPEASNQTDDLPRQYVNDVWTASLPDLVWRELPAAPWEARAGFQALAWQPDKSGEEILLFGGRLETGDLKNDVWALRLDELDRHSDGSPAWRLVTAAASWCPRSDFASAFAGQSRSLWIFGGSGQDGRALADVWRSTDAASWFQVQAAASWGPRIGATAVTLQWQALQALQADVMNVMLLFGGYSYFDDGFGPQPGNASDKGTAWISTDGMAWSPLPPDSLAWTQGTMHAASVAAPCDMTVRSVKGQTCSYVTGGISDEGYFDNAVRRLQVGQREDDLLKSITAKPYAGDAGGVERSMTSNWTSENLTRTTPMTHFFNVKVEHAVGLSLLLSLVLLWTCVEKAAGWTDPDKSDVPPSMRCLTRLLFGMVALLFAVGGVTGTVLLSISKELATIRSEAPRCQIDDNLTSVLWHALGLAESAARWDEFEVLLRLASHESQYGYGFGYGAGGKASDIYGTRYDRGYDGYGPYDAPGPKEASSLKKELSLLPTIQSVSCRTPKCDRNATCLGASRSLASPYGCCSDYMMVMLNDITSWLKEQDIPYFITYGTLLGAVREKDILPWTQDMDIVVDRSHWPKLQQGLEAAEFFGGRRYLFGVDQWEERVSRVCADWEGFATSIVGGQESDRFSRPTDFHLDVYASDWWQITDLHLVDCVEPLGVTQLEIRGRNFSAPARPRACVEKLYGAVRHSAFLFVICCADRFYCDL</sequence>
<evidence type="ECO:0000256" key="1">
    <source>
        <dbReference type="SAM" id="MobiDB-lite"/>
    </source>
</evidence>
<feature type="domain" description="LicD/FKTN/FKRP nucleotidyltransferase" evidence="3">
    <location>
        <begin position="1026"/>
        <end position="1069"/>
    </location>
</feature>
<dbReference type="EMBL" id="CAMXCT010002223">
    <property type="protein sequence ID" value="CAI3996533.1"/>
    <property type="molecule type" value="Genomic_DNA"/>
</dbReference>
<dbReference type="PANTHER" id="PTHR23244:SF471">
    <property type="entry name" value="GUANINE NUCLEOTIDE-BINDING PROTEIN SUBUNIT BETA 1-RELATED"/>
    <property type="match status" value="1"/>
</dbReference>
<dbReference type="OrthoDB" id="444255at2759"/>
<dbReference type="SUPFAM" id="SSF117281">
    <property type="entry name" value="Kelch motif"/>
    <property type="match status" value="1"/>
</dbReference>
<evidence type="ECO:0000313" key="6">
    <source>
        <dbReference type="EMBL" id="CAL4783845.1"/>
    </source>
</evidence>
<dbReference type="InterPro" id="IPR007074">
    <property type="entry name" value="LicD/FKTN/FKRP_NTP_transf"/>
</dbReference>
<keyword evidence="2" id="KW-0812">Transmembrane</keyword>
<reference evidence="5" key="2">
    <citation type="submission" date="2024-04" db="EMBL/GenBank/DDBJ databases">
        <authorList>
            <person name="Chen Y."/>
            <person name="Shah S."/>
            <person name="Dougan E. K."/>
            <person name="Thang M."/>
            <person name="Chan C."/>
        </authorList>
    </citation>
    <scope>NUCLEOTIDE SEQUENCE [LARGE SCALE GENOMIC DNA]</scope>
</reference>
<keyword evidence="7" id="KW-1185">Reference proteome</keyword>
<evidence type="ECO:0000313" key="7">
    <source>
        <dbReference type="Proteomes" id="UP001152797"/>
    </source>
</evidence>
<organism evidence="4">
    <name type="scientific">Cladocopium goreaui</name>
    <dbReference type="NCBI Taxonomy" id="2562237"/>
    <lineage>
        <taxon>Eukaryota</taxon>
        <taxon>Sar</taxon>
        <taxon>Alveolata</taxon>
        <taxon>Dinophyceae</taxon>
        <taxon>Suessiales</taxon>
        <taxon>Symbiodiniaceae</taxon>
        <taxon>Cladocopium</taxon>
    </lineage>
</organism>
<evidence type="ECO:0000313" key="5">
    <source>
        <dbReference type="EMBL" id="CAL1149908.1"/>
    </source>
</evidence>
<keyword evidence="2" id="KW-1133">Transmembrane helix</keyword>
<evidence type="ECO:0000259" key="3">
    <source>
        <dbReference type="Pfam" id="PF04991"/>
    </source>
</evidence>
<evidence type="ECO:0000256" key="2">
    <source>
        <dbReference type="SAM" id="Phobius"/>
    </source>
</evidence>
<feature type="region of interest" description="Disordered" evidence="1">
    <location>
        <begin position="365"/>
        <end position="410"/>
    </location>
</feature>
<dbReference type="GO" id="GO:0009100">
    <property type="term" value="P:glycoprotein metabolic process"/>
    <property type="evidence" value="ECO:0007669"/>
    <property type="project" value="UniProtKB-ARBA"/>
</dbReference>
<feature type="transmembrane region" description="Helical" evidence="2">
    <location>
        <begin position="851"/>
        <end position="876"/>
    </location>
</feature>
<proteinExistence type="predicted"/>
<reference evidence="4" key="1">
    <citation type="submission" date="2022-10" db="EMBL/GenBank/DDBJ databases">
        <authorList>
            <person name="Chen Y."/>
            <person name="Dougan E. K."/>
            <person name="Chan C."/>
            <person name="Rhodes N."/>
            <person name="Thang M."/>
        </authorList>
    </citation>
    <scope>NUCLEOTIDE SEQUENCE</scope>
</reference>
<dbReference type="Gene3D" id="2.120.10.80">
    <property type="entry name" value="Kelch-type beta propeller"/>
    <property type="match status" value="1"/>
</dbReference>
<dbReference type="AlphaFoldDB" id="A0A9P1CT87"/>
<gene>
    <name evidence="4" type="ORF">C1SCF055_LOCUS23001</name>
</gene>
<dbReference type="InterPro" id="IPR015915">
    <property type="entry name" value="Kelch-typ_b-propeller"/>
</dbReference>